<feature type="domain" description="DRBM" evidence="10">
    <location>
        <begin position="413"/>
        <end position="482"/>
    </location>
</feature>
<evidence type="ECO:0000256" key="4">
    <source>
        <dbReference type="ARBA" id="ARBA00022980"/>
    </source>
</evidence>
<evidence type="ECO:0000256" key="9">
    <source>
        <dbReference type="PROSITE-ProRule" id="PRU00266"/>
    </source>
</evidence>
<keyword evidence="6" id="KW-0687">Ribonucleoprotein</keyword>
<dbReference type="Proteomes" id="UP000053240">
    <property type="component" value="Unassembled WGS sequence"/>
</dbReference>
<protein>
    <recommendedName>
        <fullName evidence="8">Large ribosomal subunit protein mL44</fullName>
    </recommendedName>
</protein>
<evidence type="ECO:0000256" key="2">
    <source>
        <dbReference type="ARBA" id="ARBA00022884"/>
    </source>
</evidence>
<dbReference type="InterPro" id="IPR055189">
    <property type="entry name" value="RM44_endonuclase"/>
</dbReference>
<dbReference type="GO" id="GO:0010468">
    <property type="term" value="P:regulation of gene expression"/>
    <property type="evidence" value="ECO:0007669"/>
    <property type="project" value="UniProtKB-ARBA"/>
</dbReference>
<dbReference type="InterPro" id="IPR000999">
    <property type="entry name" value="RNase_III_dom"/>
</dbReference>
<feature type="domain" description="RNase III" evidence="11">
    <location>
        <begin position="250"/>
        <end position="384"/>
    </location>
</feature>
<keyword evidence="5" id="KW-0496">Mitochondrion</keyword>
<comment type="similarity">
    <text evidence="7">Belongs to the ribonuclease III family. Mitochondrion-specific ribosomal protein mL44 subfamily.</text>
</comment>
<feature type="domain" description="RNase III" evidence="11">
    <location>
        <begin position="61"/>
        <end position="195"/>
    </location>
</feature>
<dbReference type="InterPro" id="IPR014720">
    <property type="entry name" value="dsRBD_dom"/>
</dbReference>
<dbReference type="Gene3D" id="1.10.1520.10">
    <property type="entry name" value="Ribonuclease III domain"/>
    <property type="match status" value="2"/>
</dbReference>
<dbReference type="GO" id="GO:0070877">
    <property type="term" value="C:microprocessor complex"/>
    <property type="evidence" value="ECO:0007669"/>
    <property type="project" value="TreeGrafter"/>
</dbReference>
<reference evidence="12 13" key="1">
    <citation type="journal article" date="2015" name="Nat. Commun.">
        <title>Outbred genome sequencing and CRISPR/Cas9 gene editing in butterflies.</title>
        <authorList>
            <person name="Li X."/>
            <person name="Fan D."/>
            <person name="Zhang W."/>
            <person name="Liu G."/>
            <person name="Zhang L."/>
            <person name="Zhao L."/>
            <person name="Fang X."/>
            <person name="Chen L."/>
            <person name="Dong Y."/>
            <person name="Chen Y."/>
            <person name="Ding Y."/>
            <person name="Zhao R."/>
            <person name="Feng M."/>
            <person name="Zhu Y."/>
            <person name="Feng Y."/>
            <person name="Jiang X."/>
            <person name="Zhu D."/>
            <person name="Xiang H."/>
            <person name="Feng X."/>
            <person name="Li S."/>
            <person name="Wang J."/>
            <person name="Zhang G."/>
            <person name="Kronforst M.R."/>
            <person name="Wang W."/>
        </authorList>
    </citation>
    <scope>NUCLEOTIDE SEQUENCE [LARGE SCALE GENOMIC DNA]</scope>
    <source>
        <strain evidence="12">Ya'a_city_454_Pm</strain>
        <tissue evidence="12">Whole body</tissue>
    </source>
</reference>
<sequence length="509" mass="58144">MSLLRKSVPLLRNAVKYFPGKIQAPKIHRWVAPTLAEFKRRENKAGGKKINPRNTFLEWNLEAELFAFGKRLNEEFDSDLLLQAFTDRSYVIKEEMKQKELEFTIQMKDNRELAEEGDKFIKQYINLYLEAVLPRFPLEGIASIKEHLVSEDTLANISLHLGTKDIILASEYPVDNFTLANTFKAIVGALLRSSGEERAAHFVRDFVITQLQAPKIHRWVAPTLAEFKRRENKAGGKKINPRNTFLEWNLEAELFAFGKRLNEEFDSDLLLQAFTDRSYVIKEEMKQKELEFTIQMKDNRELAEEGDKFIKQYINLYLEAVLPRFPLEGITSIKEHLVSEDTLANISLHLGTKDIILASEYPVDNFTLANTFKAIVGALLRSSGEERAAHFVRDFVITQLQGKDVNDLWKIEDPWSMLCEIIEKEGGKIEPRLIGEVGKNTLLACYRVGLYIDKKMLSSGFGETVSTAKEMAAIEALKKIFGTEDSMAPINYKLQGIPKSSQKKQISAN</sequence>
<dbReference type="CDD" id="cd00593">
    <property type="entry name" value="RIBOc"/>
    <property type="match status" value="2"/>
</dbReference>
<dbReference type="SMART" id="SM00535">
    <property type="entry name" value="RIBOc"/>
    <property type="match status" value="2"/>
</dbReference>
<dbReference type="STRING" id="76193.A0A194R2R9"/>
<evidence type="ECO:0000256" key="8">
    <source>
        <dbReference type="ARBA" id="ARBA00035187"/>
    </source>
</evidence>
<evidence type="ECO:0000256" key="5">
    <source>
        <dbReference type="ARBA" id="ARBA00023128"/>
    </source>
</evidence>
<dbReference type="FunFam" id="1.10.1520.10:FF:000039">
    <property type="entry name" value="39S ribosomal protein L44, mitochondrial"/>
    <property type="match status" value="2"/>
</dbReference>
<dbReference type="SUPFAM" id="SSF69065">
    <property type="entry name" value="RNase III domain-like"/>
    <property type="match status" value="2"/>
</dbReference>
<evidence type="ECO:0000313" key="13">
    <source>
        <dbReference type="Proteomes" id="UP000053240"/>
    </source>
</evidence>
<dbReference type="Gene3D" id="3.30.160.20">
    <property type="match status" value="1"/>
</dbReference>
<dbReference type="GO" id="GO:0005762">
    <property type="term" value="C:mitochondrial large ribosomal subunit"/>
    <property type="evidence" value="ECO:0007669"/>
    <property type="project" value="TreeGrafter"/>
</dbReference>
<evidence type="ECO:0000256" key="3">
    <source>
        <dbReference type="ARBA" id="ARBA00022946"/>
    </source>
</evidence>
<dbReference type="InParanoid" id="A0A194R2R9"/>
<evidence type="ECO:0000259" key="11">
    <source>
        <dbReference type="PROSITE" id="PS50142"/>
    </source>
</evidence>
<comment type="subcellular location">
    <subcellularLocation>
        <location evidence="1">Mitochondrion</location>
    </subcellularLocation>
</comment>
<proteinExistence type="inferred from homology"/>
<keyword evidence="4 12" id="KW-0689">Ribosomal protein</keyword>
<gene>
    <name evidence="12" type="ORF">RR48_08287</name>
</gene>
<name>A0A194R2R9_PAPMA</name>
<dbReference type="GO" id="GO:0003725">
    <property type="term" value="F:double-stranded RNA binding"/>
    <property type="evidence" value="ECO:0007669"/>
    <property type="project" value="InterPro"/>
</dbReference>
<evidence type="ECO:0000259" key="10">
    <source>
        <dbReference type="PROSITE" id="PS50137"/>
    </source>
</evidence>
<dbReference type="SUPFAM" id="SSF54768">
    <property type="entry name" value="dsRNA-binding domain-like"/>
    <property type="match status" value="1"/>
</dbReference>
<evidence type="ECO:0000256" key="7">
    <source>
        <dbReference type="ARBA" id="ARBA00024034"/>
    </source>
</evidence>
<organism evidence="12 13">
    <name type="scientific">Papilio machaon</name>
    <name type="common">Old World swallowtail butterfly</name>
    <dbReference type="NCBI Taxonomy" id="76193"/>
    <lineage>
        <taxon>Eukaryota</taxon>
        <taxon>Metazoa</taxon>
        <taxon>Ecdysozoa</taxon>
        <taxon>Arthropoda</taxon>
        <taxon>Hexapoda</taxon>
        <taxon>Insecta</taxon>
        <taxon>Pterygota</taxon>
        <taxon>Neoptera</taxon>
        <taxon>Endopterygota</taxon>
        <taxon>Lepidoptera</taxon>
        <taxon>Glossata</taxon>
        <taxon>Ditrysia</taxon>
        <taxon>Papilionoidea</taxon>
        <taxon>Papilionidae</taxon>
        <taxon>Papilioninae</taxon>
        <taxon>Papilio</taxon>
    </lineage>
</organism>
<dbReference type="CDD" id="cd19874">
    <property type="entry name" value="DSRM_MRPL44"/>
    <property type="match status" value="1"/>
</dbReference>
<dbReference type="InterPro" id="IPR044444">
    <property type="entry name" value="Ribosomal_mL44_DSRM_metazoa"/>
</dbReference>
<dbReference type="FunCoup" id="A0A194R2R9">
    <property type="interactions" value="746"/>
</dbReference>
<dbReference type="Pfam" id="PF22892">
    <property type="entry name" value="DSRM_MRPL44"/>
    <property type="match status" value="1"/>
</dbReference>
<keyword evidence="2 9" id="KW-0694">RNA-binding</keyword>
<dbReference type="PROSITE" id="PS50142">
    <property type="entry name" value="RNASE_3_2"/>
    <property type="match status" value="2"/>
</dbReference>
<dbReference type="AlphaFoldDB" id="A0A194R2R9"/>
<accession>A0A194R2R9</accession>
<dbReference type="GO" id="GO:0004525">
    <property type="term" value="F:ribonuclease III activity"/>
    <property type="evidence" value="ECO:0007669"/>
    <property type="project" value="InterPro"/>
</dbReference>
<dbReference type="InterPro" id="IPR036389">
    <property type="entry name" value="RNase_III_sf"/>
</dbReference>
<dbReference type="PANTHER" id="PTHR11207:SF5">
    <property type="entry name" value="LARGE RIBOSOMAL SUBUNIT PROTEIN ML44"/>
    <property type="match status" value="1"/>
</dbReference>
<dbReference type="GO" id="GO:0006396">
    <property type="term" value="P:RNA processing"/>
    <property type="evidence" value="ECO:0007669"/>
    <property type="project" value="InterPro"/>
</dbReference>
<keyword evidence="3" id="KW-0809">Transit peptide</keyword>
<evidence type="ECO:0000313" key="12">
    <source>
        <dbReference type="EMBL" id="KPJ11545.1"/>
    </source>
</evidence>
<dbReference type="PROSITE" id="PS50137">
    <property type="entry name" value="DS_RBD"/>
    <property type="match status" value="1"/>
</dbReference>
<dbReference type="Pfam" id="PF22935">
    <property type="entry name" value="RM44_endonuclase"/>
    <property type="match status" value="2"/>
</dbReference>
<dbReference type="PANTHER" id="PTHR11207">
    <property type="entry name" value="RIBONUCLEASE III"/>
    <property type="match status" value="1"/>
</dbReference>
<evidence type="ECO:0000256" key="6">
    <source>
        <dbReference type="ARBA" id="ARBA00023274"/>
    </source>
</evidence>
<dbReference type="GO" id="GO:0070125">
    <property type="term" value="P:mitochondrial translational elongation"/>
    <property type="evidence" value="ECO:0007669"/>
    <property type="project" value="TreeGrafter"/>
</dbReference>
<evidence type="ECO:0000256" key="1">
    <source>
        <dbReference type="ARBA" id="ARBA00004173"/>
    </source>
</evidence>
<keyword evidence="13" id="KW-1185">Reference proteome</keyword>
<dbReference type="EMBL" id="KQ460878">
    <property type="protein sequence ID" value="KPJ11545.1"/>
    <property type="molecule type" value="Genomic_DNA"/>
</dbReference>